<dbReference type="PANTHER" id="PTHR33116">
    <property type="entry name" value="REVERSE TRANSCRIPTASE ZINC-BINDING DOMAIN-CONTAINING PROTEIN-RELATED-RELATED"/>
    <property type="match status" value="1"/>
</dbReference>
<dbReference type="EMBL" id="CM002922">
    <property type="protein sequence ID" value="KGN66915.1"/>
    <property type="molecule type" value="Genomic_DNA"/>
</dbReference>
<reference evidence="1 2" key="1">
    <citation type="journal article" date="2009" name="Nat. Genet.">
        <title>The genome of the cucumber, Cucumis sativus L.</title>
        <authorList>
            <person name="Huang S."/>
            <person name="Li R."/>
            <person name="Zhang Z."/>
            <person name="Li L."/>
            <person name="Gu X."/>
            <person name="Fan W."/>
            <person name="Lucas W.J."/>
            <person name="Wang X."/>
            <person name="Xie B."/>
            <person name="Ni P."/>
            <person name="Ren Y."/>
            <person name="Zhu H."/>
            <person name="Li J."/>
            <person name="Lin K."/>
            <person name="Jin W."/>
            <person name="Fei Z."/>
            <person name="Li G."/>
            <person name="Staub J."/>
            <person name="Kilian A."/>
            <person name="van der Vossen E.A."/>
            <person name="Wu Y."/>
            <person name="Guo J."/>
            <person name="He J."/>
            <person name="Jia Z."/>
            <person name="Ren Y."/>
            <person name="Tian G."/>
            <person name="Lu Y."/>
            <person name="Ruan J."/>
            <person name="Qian W."/>
            <person name="Wang M."/>
            <person name="Huang Q."/>
            <person name="Li B."/>
            <person name="Xuan Z."/>
            <person name="Cao J."/>
            <person name="Asan"/>
            <person name="Wu Z."/>
            <person name="Zhang J."/>
            <person name="Cai Q."/>
            <person name="Bai Y."/>
            <person name="Zhao B."/>
            <person name="Han Y."/>
            <person name="Li Y."/>
            <person name="Li X."/>
            <person name="Wang S."/>
            <person name="Shi Q."/>
            <person name="Liu S."/>
            <person name="Cho W.K."/>
            <person name="Kim J.Y."/>
            <person name="Xu Y."/>
            <person name="Heller-Uszynska K."/>
            <person name="Miao H."/>
            <person name="Cheng Z."/>
            <person name="Zhang S."/>
            <person name="Wu J."/>
            <person name="Yang Y."/>
            <person name="Kang H."/>
            <person name="Li M."/>
            <person name="Liang H."/>
            <person name="Ren X."/>
            <person name="Shi Z."/>
            <person name="Wen M."/>
            <person name="Jian M."/>
            <person name="Yang H."/>
            <person name="Zhang G."/>
            <person name="Yang Z."/>
            <person name="Chen R."/>
            <person name="Liu S."/>
            <person name="Li J."/>
            <person name="Ma L."/>
            <person name="Liu H."/>
            <person name="Zhou Y."/>
            <person name="Zhao J."/>
            <person name="Fang X."/>
            <person name="Li G."/>
            <person name="Fang L."/>
            <person name="Li Y."/>
            <person name="Liu D."/>
            <person name="Zheng H."/>
            <person name="Zhang Y."/>
            <person name="Qin N."/>
            <person name="Li Z."/>
            <person name="Yang G."/>
            <person name="Yang S."/>
            <person name="Bolund L."/>
            <person name="Kristiansen K."/>
            <person name="Zheng H."/>
            <person name="Li S."/>
            <person name="Zhang X."/>
            <person name="Yang H."/>
            <person name="Wang J."/>
            <person name="Sun R."/>
            <person name="Zhang B."/>
            <person name="Jiang S."/>
            <person name="Wang J."/>
            <person name="Du Y."/>
            <person name="Li S."/>
        </authorList>
    </citation>
    <scope>NUCLEOTIDE SEQUENCE [LARGE SCALE GENOMIC DNA]</scope>
    <source>
        <strain evidence="2">cv. 9930</strain>
    </source>
</reference>
<protein>
    <recommendedName>
        <fullName evidence="3">Reverse transcriptase zinc-binding domain-containing protein</fullName>
    </recommendedName>
</protein>
<dbReference type="PANTHER" id="PTHR33116:SF80">
    <property type="entry name" value="REVERSE TRANSCRIPTASE ZINC-BINDING DOMAIN-CONTAINING PROTEIN"/>
    <property type="match status" value="1"/>
</dbReference>
<dbReference type="AlphaFoldDB" id="A0A0A0LYG5"/>
<dbReference type="STRING" id="3659.A0A0A0LYG5"/>
<reference evidence="1 2" key="2">
    <citation type="journal article" date="2009" name="PLoS ONE">
        <title>An integrated genetic and cytogenetic map of the cucumber genome.</title>
        <authorList>
            <person name="Ren Y."/>
            <person name="Zhang Z."/>
            <person name="Liu J."/>
            <person name="Staub J.E."/>
            <person name="Han Y."/>
            <person name="Cheng Z."/>
            <person name="Li X."/>
            <person name="Lu J."/>
            <person name="Miao H."/>
            <person name="Kang H."/>
            <person name="Xie B."/>
            <person name="Gu X."/>
            <person name="Wang X."/>
            <person name="Du Y."/>
            <person name="Jin W."/>
            <person name="Huang S."/>
        </authorList>
    </citation>
    <scope>NUCLEOTIDE SEQUENCE [LARGE SCALE GENOMIC DNA]</scope>
    <source>
        <strain evidence="2">cv. 9930</strain>
    </source>
</reference>
<proteinExistence type="predicted"/>
<evidence type="ECO:0008006" key="3">
    <source>
        <dbReference type="Google" id="ProtNLM"/>
    </source>
</evidence>
<dbReference type="Proteomes" id="UP000029981">
    <property type="component" value="Chromosome 1"/>
</dbReference>
<evidence type="ECO:0000313" key="1">
    <source>
        <dbReference type="EMBL" id="KGN66915.1"/>
    </source>
</evidence>
<dbReference type="OMA" id="INTKYSA"/>
<keyword evidence="2" id="KW-1185">Reference proteome</keyword>
<accession>A0A0A0LYG5</accession>
<name>A0A0A0LYG5_CUCSA</name>
<sequence>MNQDDMDLIASNYGFKVGHWPGTYLRLPLFVKQRSASFWNPIIEKIENDHQKSKLHSWSQSSISKGGQLTLLQATLSSLPIYYLSLYKMPSKVIAAIEQIYRSFLWKGRPDKAGMNLDRWEKIIKNALRKEVINTKYSATPHSHWPNTSFPDNIKGPWRSILHQLGLLKRKTIKVGNSNCTSFW</sequence>
<dbReference type="Gramene" id="KGN66915">
    <property type="protein sequence ID" value="KGN66915"/>
    <property type="gene ID" value="Csa_1G714720"/>
</dbReference>
<reference evidence="1 2" key="4">
    <citation type="journal article" date="2011" name="BMC Genomics">
        <title>RNA-Seq improves annotation of protein-coding genes in the cucumber genome.</title>
        <authorList>
            <person name="Li Z."/>
            <person name="Zhang Z."/>
            <person name="Yan P."/>
            <person name="Huang S."/>
            <person name="Fei Z."/>
            <person name="Lin K."/>
        </authorList>
    </citation>
    <scope>NUCLEOTIDE SEQUENCE [LARGE SCALE GENOMIC DNA]</scope>
    <source>
        <strain evidence="2">cv. 9930</strain>
    </source>
</reference>
<gene>
    <name evidence="1" type="ORF">Csa_1G714720</name>
</gene>
<reference evidence="1 2" key="3">
    <citation type="journal article" date="2010" name="BMC Genomics">
        <title>Transcriptome sequencing and comparative analysis of cucumber flowers with different sex types.</title>
        <authorList>
            <person name="Guo S."/>
            <person name="Zheng Y."/>
            <person name="Joung J.G."/>
            <person name="Liu S."/>
            <person name="Zhang Z."/>
            <person name="Crasta O.R."/>
            <person name="Sobral B.W."/>
            <person name="Xu Y."/>
            <person name="Huang S."/>
            <person name="Fei Z."/>
        </authorList>
    </citation>
    <scope>NUCLEOTIDE SEQUENCE [LARGE SCALE GENOMIC DNA]</scope>
    <source>
        <strain evidence="2">cv. 9930</strain>
    </source>
</reference>
<evidence type="ECO:0000313" key="2">
    <source>
        <dbReference type="Proteomes" id="UP000029981"/>
    </source>
</evidence>
<organism evidence="1 2">
    <name type="scientific">Cucumis sativus</name>
    <name type="common">Cucumber</name>
    <dbReference type="NCBI Taxonomy" id="3659"/>
    <lineage>
        <taxon>Eukaryota</taxon>
        <taxon>Viridiplantae</taxon>
        <taxon>Streptophyta</taxon>
        <taxon>Embryophyta</taxon>
        <taxon>Tracheophyta</taxon>
        <taxon>Spermatophyta</taxon>
        <taxon>Magnoliopsida</taxon>
        <taxon>eudicotyledons</taxon>
        <taxon>Gunneridae</taxon>
        <taxon>Pentapetalae</taxon>
        <taxon>rosids</taxon>
        <taxon>fabids</taxon>
        <taxon>Cucurbitales</taxon>
        <taxon>Cucurbitaceae</taxon>
        <taxon>Benincaseae</taxon>
        <taxon>Cucumis</taxon>
    </lineage>
</organism>